<feature type="transmembrane region" description="Helical" evidence="1">
    <location>
        <begin position="185"/>
        <end position="209"/>
    </location>
</feature>
<organism evidence="2 3">
    <name type="scientific">Agrobacterium vitis</name>
    <name type="common">Rhizobium vitis</name>
    <dbReference type="NCBI Taxonomy" id="373"/>
    <lineage>
        <taxon>Bacteria</taxon>
        <taxon>Pseudomonadati</taxon>
        <taxon>Pseudomonadota</taxon>
        <taxon>Alphaproteobacteria</taxon>
        <taxon>Hyphomicrobiales</taxon>
        <taxon>Rhizobiaceae</taxon>
        <taxon>Rhizobium/Agrobacterium group</taxon>
        <taxon>Agrobacterium</taxon>
    </lineage>
</organism>
<dbReference type="EMBL" id="WPHR01000007">
    <property type="protein sequence ID" value="MUZ73327.1"/>
    <property type="molecule type" value="Genomic_DNA"/>
</dbReference>
<evidence type="ECO:0000313" key="2">
    <source>
        <dbReference type="EMBL" id="MUZ73327.1"/>
    </source>
</evidence>
<keyword evidence="1" id="KW-0472">Membrane</keyword>
<evidence type="ECO:0000313" key="3">
    <source>
        <dbReference type="Proteomes" id="UP000477951"/>
    </source>
</evidence>
<dbReference type="Proteomes" id="UP000477951">
    <property type="component" value="Unassembled WGS sequence"/>
</dbReference>
<gene>
    <name evidence="2" type="ORF">GOZ90_11605</name>
</gene>
<evidence type="ECO:0000256" key="1">
    <source>
        <dbReference type="SAM" id="Phobius"/>
    </source>
</evidence>
<keyword evidence="1" id="KW-1133">Transmembrane helix</keyword>
<name>A0A6L6VG89_AGRVI</name>
<keyword evidence="1" id="KW-0812">Transmembrane</keyword>
<reference evidence="2 3" key="1">
    <citation type="submission" date="2019-12" db="EMBL/GenBank/DDBJ databases">
        <title>Whole-genome sequencing of Allorhizobium vitis.</title>
        <authorList>
            <person name="Gan H.M."/>
            <person name="Szegedi E."/>
            <person name="Burr T."/>
            <person name="Savka M.A."/>
        </authorList>
    </citation>
    <scope>NUCLEOTIDE SEQUENCE [LARGE SCALE GENOMIC DNA]</scope>
    <source>
        <strain evidence="2 3">CG516</strain>
    </source>
</reference>
<accession>A0A6L6VG89</accession>
<dbReference type="RefSeq" id="WP_156614764.1">
    <property type="nucleotide sequence ID" value="NZ_WPHR01000007.1"/>
</dbReference>
<comment type="caution">
    <text evidence="2">The sequence shown here is derived from an EMBL/GenBank/DDBJ whole genome shotgun (WGS) entry which is preliminary data.</text>
</comment>
<dbReference type="AlphaFoldDB" id="A0A6L6VG89"/>
<sequence>MAASATSMPSEGWRGFVDESTNGLFSGWISPPSGEEKEAIVSVFVNNLKVTAFNAEGERPDVRDHNVFPGFGFTINIEDPIIAPMLKDGDNVDLRYPSGAKLPGRNSFIVKKPVGKMTDMSRDEVDAKLDASTARLEATEARMDAKLSQIGLDINRVVTDIAQTVTALKADIALANTHLETVPKLGGMIITAASSVISVVGIIIAVLAFGGDRFDGGVQLTSVSVEDAVETKNKATETAQKVEELHRSIDALTKALNSPAGR</sequence>
<protein>
    <submittedName>
        <fullName evidence="2">Uncharacterized protein</fullName>
    </submittedName>
</protein>
<proteinExistence type="predicted"/>